<organism evidence="1 2">
    <name type="scientific">Phytophthora aleatoria</name>
    <dbReference type="NCBI Taxonomy" id="2496075"/>
    <lineage>
        <taxon>Eukaryota</taxon>
        <taxon>Sar</taxon>
        <taxon>Stramenopiles</taxon>
        <taxon>Oomycota</taxon>
        <taxon>Peronosporomycetes</taxon>
        <taxon>Peronosporales</taxon>
        <taxon>Peronosporaceae</taxon>
        <taxon>Phytophthora</taxon>
    </lineage>
</organism>
<name>A0A8J5J1Y3_9STRA</name>
<proteinExistence type="predicted"/>
<protein>
    <submittedName>
        <fullName evidence="1">Uncharacterized protein</fullName>
    </submittedName>
</protein>
<dbReference type="AlphaFoldDB" id="A0A8J5J1Y3"/>
<dbReference type="Proteomes" id="UP000709295">
    <property type="component" value="Unassembled WGS sequence"/>
</dbReference>
<evidence type="ECO:0000313" key="2">
    <source>
        <dbReference type="Proteomes" id="UP000709295"/>
    </source>
</evidence>
<dbReference type="EMBL" id="JAENGY010000103">
    <property type="protein sequence ID" value="KAG6973842.1"/>
    <property type="molecule type" value="Genomic_DNA"/>
</dbReference>
<gene>
    <name evidence="1" type="ORF">JG688_00003366</name>
</gene>
<comment type="caution">
    <text evidence="1">The sequence shown here is derived from an EMBL/GenBank/DDBJ whole genome shotgun (WGS) entry which is preliminary data.</text>
</comment>
<sequence length="113" mass="12244">MGDAACIDTGYCGLHLAQLSFIQISQRRIGGWRALGSPWYLVPSSAWVAVATMLCLPPLTPGTHAHSANMFAQGDICILSTWNAWRRHSCFAAFHIVAHATFRGATAAAHCIY</sequence>
<keyword evidence="2" id="KW-1185">Reference proteome</keyword>
<accession>A0A8J5J1Y3</accession>
<reference evidence="1" key="1">
    <citation type="submission" date="2021-01" db="EMBL/GenBank/DDBJ databases">
        <title>Phytophthora aleatoria, a newly-described species from Pinus radiata is distinct from Phytophthora cactorum isolates based on comparative genomics.</title>
        <authorList>
            <person name="Mcdougal R."/>
            <person name="Panda P."/>
            <person name="Williams N."/>
            <person name="Studholme D.J."/>
        </authorList>
    </citation>
    <scope>NUCLEOTIDE SEQUENCE</scope>
    <source>
        <strain evidence="1">NZFS 4037</strain>
    </source>
</reference>
<evidence type="ECO:0000313" key="1">
    <source>
        <dbReference type="EMBL" id="KAG6973842.1"/>
    </source>
</evidence>